<evidence type="ECO:0008006" key="4">
    <source>
        <dbReference type="Google" id="ProtNLM"/>
    </source>
</evidence>
<gene>
    <name evidence="2" type="ORF">FRZ44_36370</name>
</gene>
<evidence type="ECO:0000256" key="1">
    <source>
        <dbReference type="SAM" id="SignalP"/>
    </source>
</evidence>
<keyword evidence="1" id="KW-0732">Signal</keyword>
<protein>
    <recommendedName>
        <fullName evidence="4">Dienelactone hydrolase domain-containing protein</fullName>
    </recommendedName>
</protein>
<dbReference type="AlphaFoldDB" id="A0A5J6ML73"/>
<evidence type="ECO:0000313" key="2">
    <source>
        <dbReference type="EMBL" id="QEX18332.1"/>
    </source>
</evidence>
<name>A0A5J6ML73_9PROT</name>
<proteinExistence type="predicted"/>
<reference evidence="2 3" key="1">
    <citation type="submission" date="2019-08" db="EMBL/GenBank/DDBJ databases">
        <title>Hyperibacter terrae gen. nov., sp. nov. and Hyperibacter viscosus sp. nov., two new members in the family Rhodospirillaceae isolated from the rhizosphere of Hypericum perforatum.</title>
        <authorList>
            <person name="Noviana Z."/>
        </authorList>
    </citation>
    <scope>NUCLEOTIDE SEQUENCE [LARGE SCALE GENOMIC DNA]</scope>
    <source>
        <strain evidence="2 3">R5913</strain>
    </source>
</reference>
<sequence length="298" mass="32615">MRPLAALVIVLALAGLPAAEPGFDAGARAADGADAGNALSASLASTAPPIRQALDGDLAETWAQAQVFVRYEDDELNLRVISGPMNQPYMQRFLTLHATDPLPVIIHLHGCGRSDDLADVRNQGRALAELGYVVIAPDSFVRHDRPSGCDARTQMRDFTAPLAQIQQWRIEELSYALTRVLEAPWADKLRIFAGGFDEGGDAVLAFSDPALAGRFAIAAPCRFQPLRDDKLPTLVIVSNRDLWFNADHEPEARGRCRQKLRGSANVSLFESDGVLHDALIYEESRVTLWNFLVRASFL</sequence>
<dbReference type="Gene3D" id="3.40.50.1820">
    <property type="entry name" value="alpha/beta hydrolase"/>
    <property type="match status" value="1"/>
</dbReference>
<dbReference type="Proteomes" id="UP000326202">
    <property type="component" value="Chromosome"/>
</dbReference>
<dbReference type="InterPro" id="IPR029058">
    <property type="entry name" value="AB_hydrolase_fold"/>
</dbReference>
<accession>A0A5J6ML73</accession>
<dbReference type="OrthoDB" id="3647650at2"/>
<feature type="signal peptide" evidence="1">
    <location>
        <begin position="1"/>
        <end position="19"/>
    </location>
</feature>
<dbReference type="KEGG" id="htq:FRZ44_36370"/>
<keyword evidence="3" id="KW-1185">Reference proteome</keyword>
<dbReference type="RefSeq" id="WP_151178501.1">
    <property type="nucleotide sequence ID" value="NZ_CP042906.1"/>
</dbReference>
<dbReference type="EMBL" id="CP042906">
    <property type="protein sequence ID" value="QEX18332.1"/>
    <property type="molecule type" value="Genomic_DNA"/>
</dbReference>
<feature type="chain" id="PRO_5023886838" description="Dienelactone hydrolase domain-containing protein" evidence="1">
    <location>
        <begin position="20"/>
        <end position="298"/>
    </location>
</feature>
<evidence type="ECO:0000313" key="3">
    <source>
        <dbReference type="Proteomes" id="UP000326202"/>
    </source>
</evidence>
<dbReference type="SUPFAM" id="SSF53474">
    <property type="entry name" value="alpha/beta-Hydrolases"/>
    <property type="match status" value="1"/>
</dbReference>
<organism evidence="2 3">
    <name type="scientific">Hypericibacter terrae</name>
    <dbReference type="NCBI Taxonomy" id="2602015"/>
    <lineage>
        <taxon>Bacteria</taxon>
        <taxon>Pseudomonadati</taxon>
        <taxon>Pseudomonadota</taxon>
        <taxon>Alphaproteobacteria</taxon>
        <taxon>Rhodospirillales</taxon>
        <taxon>Dongiaceae</taxon>
        <taxon>Hypericibacter</taxon>
    </lineage>
</organism>